<keyword evidence="7 12" id="KW-0378">Hydrolase</keyword>
<dbReference type="GO" id="GO:0005886">
    <property type="term" value="C:plasma membrane"/>
    <property type="evidence" value="ECO:0007669"/>
    <property type="project" value="UniProtKB-SubCell"/>
</dbReference>
<evidence type="ECO:0000256" key="7">
    <source>
        <dbReference type="ARBA" id="ARBA00022801"/>
    </source>
</evidence>
<evidence type="ECO:0000256" key="6">
    <source>
        <dbReference type="ARBA" id="ARBA00022723"/>
    </source>
</evidence>
<dbReference type="AlphaFoldDB" id="A0A4R1L6V2"/>
<evidence type="ECO:0000256" key="3">
    <source>
        <dbReference type="ARBA" id="ARBA00022475"/>
    </source>
</evidence>
<reference evidence="14 15" key="1">
    <citation type="submission" date="2019-03" db="EMBL/GenBank/DDBJ databases">
        <title>Genomic Encyclopedia of Type Strains, Phase IV (KMG-IV): sequencing the most valuable type-strain genomes for metagenomic binning, comparative biology and taxonomic classification.</title>
        <authorList>
            <person name="Goeker M."/>
        </authorList>
    </citation>
    <scope>NUCLEOTIDE SEQUENCE [LARGE SCALE GENOMIC DNA]</scope>
    <source>
        <strain evidence="14 15">DSM 103428</strain>
    </source>
</reference>
<feature type="domain" description="Peptidase M48" evidence="13">
    <location>
        <begin position="67"/>
        <end position="278"/>
    </location>
</feature>
<evidence type="ECO:0000313" key="14">
    <source>
        <dbReference type="EMBL" id="TCK73874.1"/>
    </source>
</evidence>
<dbReference type="GO" id="GO:0004222">
    <property type="term" value="F:metalloendopeptidase activity"/>
    <property type="evidence" value="ECO:0007669"/>
    <property type="project" value="UniProtKB-UniRule"/>
</dbReference>
<dbReference type="RefSeq" id="WP_131994085.1">
    <property type="nucleotide sequence ID" value="NZ_SMGK01000002.1"/>
</dbReference>
<dbReference type="InterPro" id="IPR022919">
    <property type="entry name" value="Pept_M48_protease_HtpX"/>
</dbReference>
<keyword evidence="10 12" id="KW-0482">Metalloprotease</keyword>
<keyword evidence="5 12" id="KW-0812">Transmembrane</keyword>
<keyword evidence="3 12" id="KW-1003">Cell membrane</keyword>
<comment type="caution">
    <text evidence="14">The sequence shown here is derived from an EMBL/GenBank/DDBJ whole genome shotgun (WGS) entry which is preliminary data.</text>
</comment>
<evidence type="ECO:0000256" key="12">
    <source>
        <dbReference type="HAMAP-Rule" id="MF_00188"/>
    </source>
</evidence>
<keyword evidence="14" id="KW-0346">Stress response</keyword>
<evidence type="ECO:0000256" key="10">
    <source>
        <dbReference type="ARBA" id="ARBA00023049"/>
    </source>
</evidence>
<organism evidence="14 15">
    <name type="scientific">Acidipila rosea</name>
    <dbReference type="NCBI Taxonomy" id="768535"/>
    <lineage>
        <taxon>Bacteria</taxon>
        <taxon>Pseudomonadati</taxon>
        <taxon>Acidobacteriota</taxon>
        <taxon>Terriglobia</taxon>
        <taxon>Terriglobales</taxon>
        <taxon>Acidobacteriaceae</taxon>
        <taxon>Acidipila</taxon>
    </lineage>
</organism>
<feature type="transmembrane region" description="Helical" evidence="12">
    <location>
        <begin position="181"/>
        <end position="201"/>
    </location>
</feature>
<evidence type="ECO:0000256" key="9">
    <source>
        <dbReference type="ARBA" id="ARBA00022989"/>
    </source>
</evidence>
<keyword evidence="4 12" id="KW-0645">Protease</keyword>
<evidence type="ECO:0000256" key="1">
    <source>
        <dbReference type="ARBA" id="ARBA00004651"/>
    </source>
</evidence>
<feature type="binding site" evidence="12">
    <location>
        <position position="130"/>
    </location>
    <ligand>
        <name>Zn(2+)</name>
        <dbReference type="ChEBI" id="CHEBI:29105"/>
        <note>catalytic</note>
    </ligand>
</feature>
<sequence length="290" mass="31431">MNTFKTALLLTVLTLAMMAIGDRFGGRNGVILAFAIAAAMNFFSYFYSDKLALSMYRAQLATREQLPRVYQVVERMTQKMGLPMPKIYVIPNDSPNAFATGRNPQHASVAVTEGILNLLNDEELEGVLAHELGHVRNRDILTSSIAATLAGAITLIARMGYWASIFGGYGDSRDRERGGGLGGLFMLILAPIAATLIQLAISRSREYEADATGAHITGNPYALASALEKLDAYSKRVPLVASASTAHLFIIAPLLSGRDFASLFSTHPPIPERIQRLIGRKSIYGVQDGQ</sequence>
<dbReference type="Pfam" id="PF01435">
    <property type="entry name" value="Peptidase_M48"/>
    <property type="match status" value="1"/>
</dbReference>
<feature type="transmembrane region" description="Helical" evidence="12">
    <location>
        <begin position="31"/>
        <end position="48"/>
    </location>
</feature>
<keyword evidence="11 12" id="KW-0472">Membrane</keyword>
<dbReference type="InterPro" id="IPR001915">
    <property type="entry name" value="Peptidase_M48"/>
</dbReference>
<accession>A0A4R1L6V2</accession>
<dbReference type="GO" id="GO:0006508">
    <property type="term" value="P:proteolysis"/>
    <property type="evidence" value="ECO:0007669"/>
    <property type="project" value="UniProtKB-KW"/>
</dbReference>
<evidence type="ECO:0000259" key="13">
    <source>
        <dbReference type="Pfam" id="PF01435"/>
    </source>
</evidence>
<protein>
    <recommendedName>
        <fullName evidence="12">Protease HtpX homolog</fullName>
        <ecNumber evidence="12">3.4.24.-</ecNumber>
    </recommendedName>
</protein>
<keyword evidence="8 12" id="KW-0862">Zinc</keyword>
<feature type="binding site" evidence="12">
    <location>
        <position position="206"/>
    </location>
    <ligand>
        <name>Zn(2+)</name>
        <dbReference type="ChEBI" id="CHEBI:29105"/>
        <note>catalytic</note>
    </ligand>
</feature>
<dbReference type="OrthoDB" id="15218at2"/>
<dbReference type="GO" id="GO:0008270">
    <property type="term" value="F:zinc ion binding"/>
    <property type="evidence" value="ECO:0007669"/>
    <property type="project" value="UniProtKB-UniRule"/>
</dbReference>
<name>A0A4R1L6V2_9BACT</name>
<dbReference type="PANTHER" id="PTHR43221">
    <property type="entry name" value="PROTEASE HTPX"/>
    <property type="match status" value="1"/>
</dbReference>
<dbReference type="InterPro" id="IPR050083">
    <property type="entry name" value="HtpX_protease"/>
</dbReference>
<evidence type="ECO:0000313" key="15">
    <source>
        <dbReference type="Proteomes" id="UP000295210"/>
    </source>
</evidence>
<comment type="cofactor">
    <cofactor evidence="12">
        <name>Zn(2+)</name>
        <dbReference type="ChEBI" id="CHEBI:29105"/>
    </cofactor>
    <text evidence="12">Binds 1 zinc ion per subunit.</text>
</comment>
<keyword evidence="15" id="KW-1185">Reference proteome</keyword>
<keyword evidence="9 12" id="KW-1133">Transmembrane helix</keyword>
<dbReference type="CDD" id="cd07336">
    <property type="entry name" value="M48B_HtpX_like"/>
    <property type="match status" value="1"/>
</dbReference>
<evidence type="ECO:0000256" key="8">
    <source>
        <dbReference type="ARBA" id="ARBA00022833"/>
    </source>
</evidence>
<comment type="subcellular location">
    <subcellularLocation>
        <location evidence="1 12">Cell membrane</location>
        <topology evidence="1 12">Multi-pass membrane protein</topology>
    </subcellularLocation>
</comment>
<evidence type="ECO:0000256" key="4">
    <source>
        <dbReference type="ARBA" id="ARBA00022670"/>
    </source>
</evidence>
<feature type="transmembrane region" description="Helical" evidence="12">
    <location>
        <begin position="140"/>
        <end position="161"/>
    </location>
</feature>
<proteinExistence type="inferred from homology"/>
<evidence type="ECO:0000256" key="5">
    <source>
        <dbReference type="ARBA" id="ARBA00022692"/>
    </source>
</evidence>
<evidence type="ECO:0000256" key="2">
    <source>
        <dbReference type="ARBA" id="ARBA00009779"/>
    </source>
</evidence>
<dbReference type="Gene3D" id="3.30.2010.10">
    <property type="entry name" value="Metalloproteases ('zincins'), catalytic domain"/>
    <property type="match status" value="1"/>
</dbReference>
<dbReference type="Proteomes" id="UP000295210">
    <property type="component" value="Unassembled WGS sequence"/>
</dbReference>
<feature type="active site" evidence="12">
    <location>
        <position position="131"/>
    </location>
</feature>
<evidence type="ECO:0000256" key="11">
    <source>
        <dbReference type="ARBA" id="ARBA00023136"/>
    </source>
</evidence>
<dbReference type="PANTHER" id="PTHR43221:SF1">
    <property type="entry name" value="PROTEASE HTPX"/>
    <property type="match status" value="1"/>
</dbReference>
<feature type="binding site" evidence="12">
    <location>
        <position position="134"/>
    </location>
    <ligand>
        <name>Zn(2+)</name>
        <dbReference type="ChEBI" id="CHEBI:29105"/>
        <note>catalytic</note>
    </ligand>
</feature>
<dbReference type="EC" id="3.4.24.-" evidence="12"/>
<dbReference type="EMBL" id="SMGK01000002">
    <property type="protein sequence ID" value="TCK73874.1"/>
    <property type="molecule type" value="Genomic_DNA"/>
</dbReference>
<keyword evidence="6 12" id="KW-0479">Metal-binding</keyword>
<dbReference type="HAMAP" id="MF_00188">
    <property type="entry name" value="Pept_M48_protease_HtpX"/>
    <property type="match status" value="1"/>
</dbReference>
<comment type="similarity">
    <text evidence="2 12">Belongs to the peptidase M48B family.</text>
</comment>
<gene>
    <name evidence="12" type="primary">htpX</name>
    <name evidence="14" type="ORF">C7378_1492</name>
</gene>